<dbReference type="PANTHER" id="PTHR33908:SF11">
    <property type="entry name" value="MEMBRANE PROTEIN"/>
    <property type="match status" value="1"/>
</dbReference>
<sequence length="419" mass="47446">MPQTKRLNYLLLLVLLISAFIRCGVAVYVQRQLDRQPDRTYVIEGDAEGYWKLAQTMKHGEPYSIYTPPRRVLRMPGFPVVLAGAMSVVGESHARVRLVLALLGVVTCFVVYLLGKELVNETVGVLAAGLSAVSPVMAGFSVLFLSETVFALTMLISLWVLVKLSNIKWENTDRNRGILWSLLAGVSLALAYYVRPSWLLVVPLVVAFYILSARGHRKAAVQRALVLLAGFTLMLLPWVIRNYQVTGHFVPTTLWAGPSLYDGLNPRATGDSDMTFFDQERVLDSMTEYEMNQHYTQRAVAYAREHPGHVLQLMLAKLLRYWKPWPNAAQFQSWWMMLAVSVVFVPVMVFAVYGAWVSRNQCLLLLMTTGPILYFSLIHMVFVSSLRYRLPAEYSLYILSAVGICQLYVSRFQKKEIHP</sequence>
<evidence type="ECO:0000256" key="1">
    <source>
        <dbReference type="ARBA" id="ARBA00004651"/>
    </source>
</evidence>
<feature type="transmembrane region" description="Helical" evidence="8">
    <location>
        <begin position="177"/>
        <end position="194"/>
    </location>
</feature>
<evidence type="ECO:0000313" key="11">
    <source>
        <dbReference type="Proteomes" id="UP000263642"/>
    </source>
</evidence>
<gene>
    <name evidence="10" type="ORF">DIT97_07085</name>
</gene>
<evidence type="ECO:0000259" key="9">
    <source>
        <dbReference type="Pfam" id="PF13231"/>
    </source>
</evidence>
<dbReference type="PANTHER" id="PTHR33908">
    <property type="entry name" value="MANNOSYLTRANSFERASE YKCB-RELATED"/>
    <property type="match status" value="1"/>
</dbReference>
<comment type="subcellular location">
    <subcellularLocation>
        <location evidence="1">Cell membrane</location>
        <topology evidence="1">Multi-pass membrane protein</topology>
    </subcellularLocation>
</comment>
<keyword evidence="2" id="KW-1003">Cell membrane</keyword>
<evidence type="ECO:0000256" key="8">
    <source>
        <dbReference type="SAM" id="Phobius"/>
    </source>
</evidence>
<comment type="caution">
    <text evidence="10">The sequence shown here is derived from an EMBL/GenBank/DDBJ whole genome shotgun (WGS) entry which is preliminary data.</text>
</comment>
<dbReference type="GO" id="GO:0016763">
    <property type="term" value="F:pentosyltransferase activity"/>
    <property type="evidence" value="ECO:0007669"/>
    <property type="project" value="TreeGrafter"/>
</dbReference>
<feature type="transmembrane region" description="Helical" evidence="8">
    <location>
        <begin position="149"/>
        <end position="165"/>
    </location>
</feature>
<feature type="transmembrane region" description="Helical" evidence="8">
    <location>
        <begin position="200"/>
        <end position="217"/>
    </location>
</feature>
<keyword evidence="5 8" id="KW-0812">Transmembrane</keyword>
<proteinExistence type="predicted"/>
<dbReference type="GO" id="GO:0009103">
    <property type="term" value="P:lipopolysaccharide biosynthetic process"/>
    <property type="evidence" value="ECO:0007669"/>
    <property type="project" value="UniProtKB-ARBA"/>
</dbReference>
<feature type="transmembrane region" description="Helical" evidence="8">
    <location>
        <begin position="363"/>
        <end position="382"/>
    </location>
</feature>
<evidence type="ECO:0000256" key="4">
    <source>
        <dbReference type="ARBA" id="ARBA00022679"/>
    </source>
</evidence>
<organism evidence="10 11">
    <name type="scientific">Gimesia maris</name>
    <dbReference type="NCBI Taxonomy" id="122"/>
    <lineage>
        <taxon>Bacteria</taxon>
        <taxon>Pseudomonadati</taxon>
        <taxon>Planctomycetota</taxon>
        <taxon>Planctomycetia</taxon>
        <taxon>Planctomycetales</taxon>
        <taxon>Planctomycetaceae</taxon>
        <taxon>Gimesia</taxon>
    </lineage>
</organism>
<accession>A0A3D3R235</accession>
<dbReference type="Pfam" id="PF13231">
    <property type="entry name" value="PMT_2"/>
    <property type="match status" value="1"/>
</dbReference>
<dbReference type="InterPro" id="IPR050297">
    <property type="entry name" value="LipidA_mod_glycosyltrf_83"/>
</dbReference>
<feature type="transmembrane region" description="Helical" evidence="8">
    <location>
        <begin position="334"/>
        <end position="356"/>
    </location>
</feature>
<evidence type="ECO:0000256" key="5">
    <source>
        <dbReference type="ARBA" id="ARBA00022692"/>
    </source>
</evidence>
<dbReference type="InterPro" id="IPR038731">
    <property type="entry name" value="RgtA/B/C-like"/>
</dbReference>
<feature type="transmembrane region" description="Helical" evidence="8">
    <location>
        <begin position="6"/>
        <end position="29"/>
    </location>
</feature>
<feature type="transmembrane region" description="Helical" evidence="8">
    <location>
        <begin position="122"/>
        <end position="143"/>
    </location>
</feature>
<keyword evidence="3" id="KW-0328">Glycosyltransferase</keyword>
<dbReference type="Proteomes" id="UP000263642">
    <property type="component" value="Unassembled WGS sequence"/>
</dbReference>
<feature type="domain" description="Glycosyltransferase RgtA/B/C/D-like" evidence="9">
    <location>
        <begin position="76"/>
        <end position="238"/>
    </location>
</feature>
<evidence type="ECO:0000256" key="7">
    <source>
        <dbReference type="ARBA" id="ARBA00023136"/>
    </source>
</evidence>
<name>A0A3D3R235_9PLAN</name>
<feature type="transmembrane region" description="Helical" evidence="8">
    <location>
        <begin position="224"/>
        <end position="240"/>
    </location>
</feature>
<evidence type="ECO:0000313" key="10">
    <source>
        <dbReference type="EMBL" id="HCO22819.1"/>
    </source>
</evidence>
<feature type="transmembrane region" description="Helical" evidence="8">
    <location>
        <begin position="96"/>
        <end position="115"/>
    </location>
</feature>
<evidence type="ECO:0000256" key="3">
    <source>
        <dbReference type="ARBA" id="ARBA00022676"/>
    </source>
</evidence>
<evidence type="ECO:0000256" key="2">
    <source>
        <dbReference type="ARBA" id="ARBA00022475"/>
    </source>
</evidence>
<reference evidence="10 11" key="1">
    <citation type="journal article" date="2018" name="Nat. Biotechnol.">
        <title>A standardized bacterial taxonomy based on genome phylogeny substantially revises the tree of life.</title>
        <authorList>
            <person name="Parks D.H."/>
            <person name="Chuvochina M."/>
            <person name="Waite D.W."/>
            <person name="Rinke C."/>
            <person name="Skarshewski A."/>
            <person name="Chaumeil P.A."/>
            <person name="Hugenholtz P."/>
        </authorList>
    </citation>
    <scope>NUCLEOTIDE SEQUENCE [LARGE SCALE GENOMIC DNA]</scope>
    <source>
        <strain evidence="10">UBA9375</strain>
    </source>
</reference>
<keyword evidence="6 8" id="KW-1133">Transmembrane helix</keyword>
<protein>
    <recommendedName>
        <fullName evidence="9">Glycosyltransferase RgtA/B/C/D-like domain-containing protein</fullName>
    </recommendedName>
</protein>
<keyword evidence="4" id="KW-0808">Transferase</keyword>
<keyword evidence="7 8" id="KW-0472">Membrane</keyword>
<dbReference type="EMBL" id="DQAY01000045">
    <property type="protein sequence ID" value="HCO22819.1"/>
    <property type="molecule type" value="Genomic_DNA"/>
</dbReference>
<dbReference type="AlphaFoldDB" id="A0A3D3R235"/>
<evidence type="ECO:0000256" key="6">
    <source>
        <dbReference type="ARBA" id="ARBA00022989"/>
    </source>
</evidence>
<dbReference type="GO" id="GO:0005886">
    <property type="term" value="C:plasma membrane"/>
    <property type="evidence" value="ECO:0007669"/>
    <property type="project" value="UniProtKB-SubCell"/>
</dbReference>
<feature type="transmembrane region" description="Helical" evidence="8">
    <location>
        <begin position="394"/>
        <end position="410"/>
    </location>
</feature>